<dbReference type="Gene3D" id="2.120.10.30">
    <property type="entry name" value="TolB, C-terminal domain"/>
    <property type="match status" value="1"/>
</dbReference>
<feature type="non-terminal residue" evidence="2">
    <location>
        <position position="303"/>
    </location>
</feature>
<protein>
    <submittedName>
        <fullName evidence="2">PD40 domain-containing protein</fullName>
    </submittedName>
</protein>
<dbReference type="AlphaFoldDB" id="A0A956M2U8"/>
<proteinExistence type="inferred from homology"/>
<gene>
    <name evidence="2" type="ORF">KC729_18165</name>
</gene>
<dbReference type="PANTHER" id="PTHR36842">
    <property type="entry name" value="PROTEIN TOLB HOMOLOG"/>
    <property type="match status" value="1"/>
</dbReference>
<comment type="caution">
    <text evidence="2">The sequence shown here is derived from an EMBL/GenBank/DDBJ whole genome shotgun (WGS) entry which is preliminary data.</text>
</comment>
<dbReference type="Pfam" id="PF07676">
    <property type="entry name" value="PD40"/>
    <property type="match status" value="1"/>
</dbReference>
<accession>A0A956M2U8</accession>
<dbReference type="PROSITE" id="PS51257">
    <property type="entry name" value="PROKAR_LIPOPROTEIN"/>
    <property type="match status" value="1"/>
</dbReference>
<sequence length="303" mass="33423">MHRWNRIIAPVLGVTGCLVTLSACRESAPDDLIVSQETTEALVFVKANFEETLNRTRGESNLFKLEPISPDGKVTPITDFVGATVLDPCVSFDGKKILFSLRKSGSNTHNIYEIDADGQNLRQVTAGGGDDFDPLYLPDGRIMFTSSRAGDMDEYNHSPAENLYTCDADGSNLERVSFNQSDDFDPALLPNGQIVYTRWDHFGTMNRFPLFFTNPDGTGTFHRFGPHDRNFFHAQPTPDGRIVAIESTEINGDAGPIAILKPEQGPADPVIGGQRSLYWDDLTPDVNTGGAPWPYGVFKYPFP</sequence>
<comment type="similarity">
    <text evidence="1">Belongs to the TolB family.</text>
</comment>
<dbReference type="PANTHER" id="PTHR36842:SF1">
    <property type="entry name" value="PROTEIN TOLB"/>
    <property type="match status" value="1"/>
</dbReference>
<reference evidence="2" key="2">
    <citation type="journal article" date="2021" name="Microbiome">
        <title>Successional dynamics and alternative stable states in a saline activated sludge microbial community over 9 years.</title>
        <authorList>
            <person name="Wang Y."/>
            <person name="Ye J."/>
            <person name="Ju F."/>
            <person name="Liu L."/>
            <person name="Boyd J.A."/>
            <person name="Deng Y."/>
            <person name="Parks D.H."/>
            <person name="Jiang X."/>
            <person name="Yin X."/>
            <person name="Woodcroft B.J."/>
            <person name="Tyson G.W."/>
            <person name="Hugenholtz P."/>
            <person name="Polz M.F."/>
            <person name="Zhang T."/>
        </authorList>
    </citation>
    <scope>NUCLEOTIDE SEQUENCE</scope>
    <source>
        <strain evidence="2">HKST-UBA01</strain>
    </source>
</reference>
<name>A0A956M2U8_UNCEI</name>
<dbReference type="InterPro" id="IPR011659">
    <property type="entry name" value="WD40"/>
</dbReference>
<organism evidence="2 3">
    <name type="scientific">Eiseniibacteriota bacterium</name>
    <dbReference type="NCBI Taxonomy" id="2212470"/>
    <lineage>
        <taxon>Bacteria</taxon>
        <taxon>Candidatus Eiseniibacteriota</taxon>
    </lineage>
</organism>
<evidence type="ECO:0000313" key="2">
    <source>
        <dbReference type="EMBL" id="MCA9729617.1"/>
    </source>
</evidence>
<dbReference type="SUPFAM" id="SSF82171">
    <property type="entry name" value="DPP6 N-terminal domain-like"/>
    <property type="match status" value="1"/>
</dbReference>
<evidence type="ECO:0000313" key="3">
    <source>
        <dbReference type="Proteomes" id="UP000697710"/>
    </source>
</evidence>
<dbReference type="InterPro" id="IPR011042">
    <property type="entry name" value="6-blade_b-propeller_TolB-like"/>
</dbReference>
<evidence type="ECO:0000256" key="1">
    <source>
        <dbReference type="ARBA" id="ARBA00009820"/>
    </source>
</evidence>
<dbReference type="Proteomes" id="UP000697710">
    <property type="component" value="Unassembled WGS sequence"/>
</dbReference>
<reference evidence="2" key="1">
    <citation type="submission" date="2020-04" db="EMBL/GenBank/DDBJ databases">
        <authorList>
            <person name="Zhang T."/>
        </authorList>
    </citation>
    <scope>NUCLEOTIDE SEQUENCE</scope>
    <source>
        <strain evidence="2">HKST-UBA01</strain>
    </source>
</reference>
<dbReference type="EMBL" id="JAGQHR010000769">
    <property type="protein sequence ID" value="MCA9729617.1"/>
    <property type="molecule type" value="Genomic_DNA"/>
</dbReference>